<organism evidence="1 2">
    <name type="scientific">Methylomonas paludis</name>
    <dbReference type="NCBI Taxonomy" id="1173101"/>
    <lineage>
        <taxon>Bacteria</taxon>
        <taxon>Pseudomonadati</taxon>
        <taxon>Pseudomonadota</taxon>
        <taxon>Gammaproteobacteria</taxon>
        <taxon>Methylococcales</taxon>
        <taxon>Methylococcaceae</taxon>
        <taxon>Methylomonas</taxon>
    </lineage>
</organism>
<evidence type="ECO:0000313" key="1">
    <source>
        <dbReference type="EMBL" id="QWF72386.1"/>
    </source>
</evidence>
<accession>A0A975MRU7</accession>
<dbReference type="AlphaFoldDB" id="A0A975MRU7"/>
<protein>
    <submittedName>
        <fullName evidence="1">Uncharacterized protein</fullName>
    </submittedName>
</protein>
<reference evidence="1" key="1">
    <citation type="submission" date="2021-04" db="EMBL/GenBank/DDBJ databases">
        <title>Draft genome sequence data of methanotrophic Methylovulum sp. strain S1L and Methylomonas sp. strain S2AM isolated from boreal lake water columns.</title>
        <authorList>
            <person name="Rissanen A.J."/>
            <person name="Mangayil R."/>
            <person name="Svenning M.M."/>
            <person name="Khanongnuch R."/>
        </authorList>
    </citation>
    <scope>NUCLEOTIDE SEQUENCE</scope>
    <source>
        <strain evidence="1">S2AM</strain>
    </source>
</reference>
<dbReference type="Proteomes" id="UP000676649">
    <property type="component" value="Chromosome"/>
</dbReference>
<keyword evidence="2" id="KW-1185">Reference proteome</keyword>
<sequence length="66" mass="7372">MQYFTPSVEGLARAGYTHGLKISAQGLDKRFTQEACELMKRVLETALAQVVTRFFAPTAFKVFSVN</sequence>
<proteinExistence type="predicted"/>
<dbReference type="RefSeq" id="WP_215584816.1">
    <property type="nucleotide sequence ID" value="NZ_CP073754.1"/>
</dbReference>
<name>A0A975MRU7_9GAMM</name>
<dbReference type="EMBL" id="CP073754">
    <property type="protein sequence ID" value="QWF72386.1"/>
    <property type="molecule type" value="Genomic_DNA"/>
</dbReference>
<gene>
    <name evidence="1" type="ORF">KEF85_08060</name>
</gene>
<evidence type="ECO:0000313" key="2">
    <source>
        <dbReference type="Proteomes" id="UP000676649"/>
    </source>
</evidence>
<dbReference type="KEGG" id="mpad:KEF85_08060"/>